<accession>A0A226WML4</accession>
<evidence type="ECO:0000313" key="2">
    <source>
        <dbReference type="EMBL" id="OXC71838.1"/>
    </source>
</evidence>
<dbReference type="EMBL" id="MTHB01000293">
    <property type="protein sequence ID" value="OXC71838.1"/>
    <property type="molecule type" value="Genomic_DNA"/>
</dbReference>
<sequence length="59" mass="6468">MIDGVVRVPSAFSITLTVLPSMIATHEFVVPRSIPMILPIFITLLTLIAAGPFSRFRRG</sequence>
<keyword evidence="1" id="KW-0472">Membrane</keyword>
<protein>
    <submittedName>
        <fullName evidence="2">Uncharacterized protein</fullName>
    </submittedName>
</protein>
<proteinExistence type="predicted"/>
<keyword evidence="1" id="KW-0812">Transmembrane</keyword>
<feature type="transmembrane region" description="Helical" evidence="1">
    <location>
        <begin position="34"/>
        <end position="53"/>
    </location>
</feature>
<gene>
    <name evidence="2" type="ORF">BSU04_45200</name>
</gene>
<keyword evidence="1" id="KW-1133">Transmembrane helix</keyword>
<dbReference type="Proteomes" id="UP000214720">
    <property type="component" value="Unassembled WGS sequence"/>
</dbReference>
<reference evidence="3" key="1">
    <citation type="submission" date="2017-01" db="EMBL/GenBank/DDBJ databases">
        <title>Genome Analysis of Deinococcus marmoris KOPRI26562.</title>
        <authorList>
            <person name="Kim J.H."/>
            <person name="Oh H.-M."/>
        </authorList>
    </citation>
    <scope>NUCLEOTIDE SEQUENCE [LARGE SCALE GENOMIC DNA]</scope>
    <source>
        <strain evidence="3">PAMC 26633</strain>
    </source>
</reference>
<evidence type="ECO:0000313" key="3">
    <source>
        <dbReference type="Proteomes" id="UP000214720"/>
    </source>
</evidence>
<organism evidence="2 3">
    <name type="scientific">Caballeronia sordidicola</name>
    <name type="common">Burkholderia sordidicola</name>
    <dbReference type="NCBI Taxonomy" id="196367"/>
    <lineage>
        <taxon>Bacteria</taxon>
        <taxon>Pseudomonadati</taxon>
        <taxon>Pseudomonadota</taxon>
        <taxon>Betaproteobacteria</taxon>
        <taxon>Burkholderiales</taxon>
        <taxon>Burkholderiaceae</taxon>
        <taxon>Caballeronia</taxon>
    </lineage>
</organism>
<evidence type="ECO:0000256" key="1">
    <source>
        <dbReference type="SAM" id="Phobius"/>
    </source>
</evidence>
<comment type="caution">
    <text evidence="2">The sequence shown here is derived from an EMBL/GenBank/DDBJ whole genome shotgun (WGS) entry which is preliminary data.</text>
</comment>
<dbReference type="AlphaFoldDB" id="A0A226WML4"/>
<name>A0A226WML4_CABSO</name>